<dbReference type="PRINTS" id="PR00111">
    <property type="entry name" value="ABHYDROLASE"/>
</dbReference>
<dbReference type="InterPro" id="IPR022742">
    <property type="entry name" value="Hydrolase_4"/>
</dbReference>
<dbReference type="PANTHER" id="PTHR11614">
    <property type="entry name" value="PHOSPHOLIPASE-RELATED"/>
    <property type="match status" value="1"/>
</dbReference>
<evidence type="ECO:0000313" key="3">
    <source>
        <dbReference type="Proteomes" id="UP000253970"/>
    </source>
</evidence>
<gene>
    <name evidence="2" type="ORF">C1875_13540</name>
</gene>
<dbReference type="Proteomes" id="UP000253970">
    <property type="component" value="Unassembled WGS sequence"/>
</dbReference>
<feature type="domain" description="Serine aminopeptidase S33" evidence="1">
    <location>
        <begin position="24"/>
        <end position="251"/>
    </location>
</feature>
<dbReference type="Pfam" id="PF12146">
    <property type="entry name" value="Hydrolase_4"/>
    <property type="match status" value="1"/>
</dbReference>
<evidence type="ECO:0000313" key="2">
    <source>
        <dbReference type="EMBL" id="RDB66817.1"/>
    </source>
</evidence>
<protein>
    <submittedName>
        <fullName evidence="2">Lysophospholipase</fullName>
    </submittedName>
</protein>
<reference evidence="2 3" key="1">
    <citation type="journal article" date="2018" name="Elife">
        <title>Discovery and characterization of a prevalent human gut bacterial enzyme sufficient for the inactivation of a family of plant toxins.</title>
        <authorList>
            <person name="Koppel N."/>
            <person name="Bisanz J.E."/>
            <person name="Pandelia M.E."/>
            <person name="Turnbaugh P.J."/>
            <person name="Balskus E.P."/>
        </authorList>
    </citation>
    <scope>NUCLEOTIDE SEQUENCE [LARGE SCALE GENOMIC DNA]</scope>
    <source>
        <strain evidence="2 3">W1 BHI 6</strain>
    </source>
</reference>
<proteinExistence type="predicted"/>
<evidence type="ECO:0000259" key="1">
    <source>
        <dbReference type="Pfam" id="PF12146"/>
    </source>
</evidence>
<accession>A0A369M7B1</accession>
<dbReference type="GO" id="GO:0003824">
    <property type="term" value="F:catalytic activity"/>
    <property type="evidence" value="ECO:0007669"/>
    <property type="project" value="UniProtKB-ARBA"/>
</dbReference>
<dbReference type="InterPro" id="IPR000073">
    <property type="entry name" value="AB_hydrolase_1"/>
</dbReference>
<dbReference type="RefSeq" id="WP_309486035.1">
    <property type="nucleotide sequence ID" value="NZ_JADNER010000005.1"/>
</dbReference>
<dbReference type="AlphaFoldDB" id="A0A369M7B1"/>
<dbReference type="Gene3D" id="3.40.50.1820">
    <property type="entry name" value="alpha/beta hydrolase"/>
    <property type="match status" value="1"/>
</dbReference>
<dbReference type="EMBL" id="PPTU01000031">
    <property type="protein sequence ID" value="RDB66817.1"/>
    <property type="molecule type" value="Genomic_DNA"/>
</dbReference>
<dbReference type="SUPFAM" id="SSF53474">
    <property type="entry name" value="alpha/beta-Hydrolases"/>
    <property type="match status" value="1"/>
</dbReference>
<comment type="caution">
    <text evidence="2">The sequence shown here is derived from an EMBL/GenBank/DDBJ whole genome shotgun (WGS) entry which is preliminary data.</text>
</comment>
<dbReference type="InterPro" id="IPR029058">
    <property type="entry name" value="AB_hydrolase_fold"/>
</dbReference>
<organism evidence="2 3">
    <name type="scientific">Eggerthella lenta</name>
    <name type="common">Eubacterium lentum</name>
    <dbReference type="NCBI Taxonomy" id="84112"/>
    <lineage>
        <taxon>Bacteria</taxon>
        <taxon>Bacillati</taxon>
        <taxon>Actinomycetota</taxon>
        <taxon>Coriobacteriia</taxon>
        <taxon>Eggerthellales</taxon>
        <taxon>Eggerthellaceae</taxon>
        <taxon>Eggerthella</taxon>
    </lineage>
</organism>
<name>A0A369M7B1_EGGLN</name>
<dbReference type="InterPro" id="IPR051044">
    <property type="entry name" value="MAG_DAG_Lipase"/>
</dbReference>
<sequence length="270" mass="29922">MQQQLTKQTPEGFLLVGRIDSPEQPKAAVVIVHGLCEHFGRYDYVTQRLLEAGYAVVRFDHRGHGRSMGKKVWYDDRTQIVSDTDLFVEEARAQFPDLPVFMIGHSMGGFGAASYGTAHPGKLDGYVLSGAWTRDHAGLASGAVEQGLDLETYIPNELGDGVCSDPAVGEAYLADPFVIKEFSVALLRAVHDGHLWLRAQAADFADPVLLLHGGDDGLVSPQDSIDMFREASSADKSLRIYAGLYHEIFNEFKKDRVIRDAIEWFDDHVR</sequence>